<evidence type="ECO:0000313" key="9">
    <source>
        <dbReference type="EMBL" id="GBO19575.1"/>
    </source>
</evidence>
<evidence type="ECO:0000313" key="10">
    <source>
        <dbReference type="Proteomes" id="UP000499080"/>
    </source>
</evidence>
<dbReference type="EMBL" id="BGPR01043053">
    <property type="protein sequence ID" value="GBO19575.1"/>
    <property type="molecule type" value="Genomic_DNA"/>
</dbReference>
<keyword evidence="3" id="KW-0548">Nucleotidyltransferase</keyword>
<keyword evidence="4" id="KW-0540">Nuclease</keyword>
<dbReference type="GO" id="GO:0004519">
    <property type="term" value="F:endonuclease activity"/>
    <property type="evidence" value="ECO:0007669"/>
    <property type="project" value="UniProtKB-KW"/>
</dbReference>
<evidence type="ECO:0000256" key="5">
    <source>
        <dbReference type="ARBA" id="ARBA00022759"/>
    </source>
</evidence>
<dbReference type="InterPro" id="IPR012337">
    <property type="entry name" value="RNaseH-like_sf"/>
</dbReference>
<keyword evidence="7" id="KW-0695">RNA-directed DNA polymerase</keyword>
<dbReference type="PANTHER" id="PTHR37984">
    <property type="entry name" value="PROTEIN CBG26694"/>
    <property type="match status" value="1"/>
</dbReference>
<dbReference type="InterPro" id="IPR043502">
    <property type="entry name" value="DNA/RNA_pol_sf"/>
</dbReference>
<keyword evidence="5" id="KW-0255">Endonuclease</keyword>
<dbReference type="Proteomes" id="UP000499080">
    <property type="component" value="Unassembled WGS sequence"/>
</dbReference>
<gene>
    <name evidence="9" type="primary">pol_888</name>
    <name evidence="9" type="ORF">AVEN_150601_1</name>
</gene>
<evidence type="ECO:0000256" key="3">
    <source>
        <dbReference type="ARBA" id="ARBA00022695"/>
    </source>
</evidence>
<dbReference type="PROSITE" id="PS50994">
    <property type="entry name" value="INTEGRASE"/>
    <property type="match status" value="1"/>
</dbReference>
<dbReference type="InterPro" id="IPR041373">
    <property type="entry name" value="RT_RNaseH"/>
</dbReference>
<reference evidence="9 10" key="1">
    <citation type="journal article" date="2019" name="Sci. Rep.">
        <title>Orb-weaving spider Araneus ventricosus genome elucidates the spidroin gene catalogue.</title>
        <authorList>
            <person name="Kono N."/>
            <person name="Nakamura H."/>
            <person name="Ohtoshi R."/>
            <person name="Moran D.A.P."/>
            <person name="Shinohara A."/>
            <person name="Yoshida Y."/>
            <person name="Fujiwara M."/>
            <person name="Mori M."/>
            <person name="Tomita M."/>
            <person name="Arakawa K."/>
        </authorList>
    </citation>
    <scope>NUCLEOTIDE SEQUENCE [LARGE SCALE GENOMIC DNA]</scope>
</reference>
<dbReference type="InterPro" id="IPR000477">
    <property type="entry name" value="RT_dom"/>
</dbReference>
<comment type="caution">
    <text evidence="9">The sequence shown here is derived from an EMBL/GenBank/DDBJ whole genome shotgun (WGS) entry which is preliminary data.</text>
</comment>
<dbReference type="GO" id="GO:0042575">
    <property type="term" value="C:DNA polymerase complex"/>
    <property type="evidence" value="ECO:0007669"/>
    <property type="project" value="UniProtKB-ARBA"/>
</dbReference>
<dbReference type="GO" id="GO:0015074">
    <property type="term" value="P:DNA integration"/>
    <property type="evidence" value="ECO:0007669"/>
    <property type="project" value="InterPro"/>
</dbReference>
<dbReference type="OrthoDB" id="6484178at2759"/>
<feature type="domain" description="Integrase catalytic" evidence="8">
    <location>
        <begin position="1"/>
        <end position="72"/>
    </location>
</feature>
<protein>
    <recommendedName>
        <fullName evidence="1">RNA-directed DNA polymerase</fullName>
        <ecNumber evidence="1">2.7.7.49</ecNumber>
    </recommendedName>
</protein>
<dbReference type="FunFam" id="3.30.70.270:FF:000020">
    <property type="entry name" value="Transposon Tf2-6 polyprotein-like Protein"/>
    <property type="match status" value="1"/>
</dbReference>
<dbReference type="GO" id="GO:0003676">
    <property type="term" value="F:nucleic acid binding"/>
    <property type="evidence" value="ECO:0007669"/>
    <property type="project" value="InterPro"/>
</dbReference>
<dbReference type="PANTHER" id="PTHR37984:SF5">
    <property type="entry name" value="PROTEIN NYNRIN-LIKE"/>
    <property type="match status" value="1"/>
</dbReference>
<evidence type="ECO:0000256" key="6">
    <source>
        <dbReference type="ARBA" id="ARBA00022801"/>
    </source>
</evidence>
<dbReference type="GO" id="GO:0003964">
    <property type="term" value="F:RNA-directed DNA polymerase activity"/>
    <property type="evidence" value="ECO:0007669"/>
    <property type="project" value="UniProtKB-KW"/>
</dbReference>
<dbReference type="Gene3D" id="3.30.70.270">
    <property type="match status" value="3"/>
</dbReference>
<sequence length="665" mass="75962">MGSSPRFSTPLHPESNGLVERFNQTLKKMLHHVILEEPRSWHTKIPFVLWAYREVPNSTTGVAPFQLLYGRKPEGPLSILKNTWMAGPEGLQLDTTPVTLYMEKLKTQLEDAAEKAKLISTIQQEKMAHHYNLRPTKKIFNPGDKVIVLIPDSKNKLLARWQGPCTIESRRNEHSFAVKMPDASVRHVHQNKMREFVASSGSVNVIFEGEEEFGDVESTPLIEDSFCQEIKSITSSDLSATQRNELETMLKEFEPLFSRSVQPVAIGEHVIELLPNVTRQKPHSYSVPMSYRREVDRQVKELLHLDLIEPSNADVTYPIVRVAKKDASIRMCIDYRALNAVTKVPNYPMKDTQELSFTAGMAQWLSCLDLLKGYYQIKMYDENRVLTAFSTHNGAYIDDIIVYSKTWDEHLIHLRNVLQELENAGFSVKLRKCTFAAKELQFLGHKIGGGKHAPDEEKIAAIKRLERPKTKKDVRSVLGLMGFYRSYIPNYAEFATPLTELTKGKKSGDVKWGKREEESFCGLKKALCEATALNAPDFGKPFEIHADASDYAVGCCLTQKDEKGNYRPIAFVSQKFNKTQRNWATVEKEAYAILFGFKRFDKLLYWTTVEIVTDHNPLKYLIEKTPKSPKLTRYALASQRWSYKITHRPGILNQDADALSRLQTK</sequence>
<evidence type="ECO:0000259" key="8">
    <source>
        <dbReference type="PROSITE" id="PS50994"/>
    </source>
</evidence>
<evidence type="ECO:0000256" key="2">
    <source>
        <dbReference type="ARBA" id="ARBA00022679"/>
    </source>
</evidence>
<keyword evidence="6" id="KW-0378">Hydrolase</keyword>
<accession>A0A4Y2V2Y7</accession>
<dbReference type="Pfam" id="PF17917">
    <property type="entry name" value="RT_RNaseH"/>
    <property type="match status" value="1"/>
</dbReference>
<evidence type="ECO:0000256" key="4">
    <source>
        <dbReference type="ARBA" id="ARBA00022722"/>
    </source>
</evidence>
<organism evidence="9 10">
    <name type="scientific">Araneus ventricosus</name>
    <name type="common">Orbweaver spider</name>
    <name type="synonym">Epeira ventricosa</name>
    <dbReference type="NCBI Taxonomy" id="182803"/>
    <lineage>
        <taxon>Eukaryota</taxon>
        <taxon>Metazoa</taxon>
        <taxon>Ecdysozoa</taxon>
        <taxon>Arthropoda</taxon>
        <taxon>Chelicerata</taxon>
        <taxon>Arachnida</taxon>
        <taxon>Araneae</taxon>
        <taxon>Araneomorphae</taxon>
        <taxon>Entelegynae</taxon>
        <taxon>Araneoidea</taxon>
        <taxon>Araneidae</taxon>
        <taxon>Araneus</taxon>
    </lineage>
</organism>
<dbReference type="GO" id="GO:0016787">
    <property type="term" value="F:hydrolase activity"/>
    <property type="evidence" value="ECO:0007669"/>
    <property type="project" value="UniProtKB-KW"/>
</dbReference>
<dbReference type="Gene3D" id="3.30.420.10">
    <property type="entry name" value="Ribonuclease H-like superfamily/Ribonuclease H"/>
    <property type="match status" value="1"/>
</dbReference>
<evidence type="ECO:0000256" key="1">
    <source>
        <dbReference type="ARBA" id="ARBA00012493"/>
    </source>
</evidence>
<dbReference type="SUPFAM" id="SSF53098">
    <property type="entry name" value="Ribonuclease H-like"/>
    <property type="match status" value="1"/>
</dbReference>
<name>A0A4Y2V2Y7_ARAVE</name>
<dbReference type="SUPFAM" id="SSF56672">
    <property type="entry name" value="DNA/RNA polymerases"/>
    <property type="match status" value="1"/>
</dbReference>
<dbReference type="Pfam" id="PF00078">
    <property type="entry name" value="RVT_1"/>
    <property type="match status" value="2"/>
</dbReference>
<dbReference type="EC" id="2.7.7.49" evidence="1"/>
<dbReference type="InterPro" id="IPR043128">
    <property type="entry name" value="Rev_trsase/Diguanyl_cyclase"/>
</dbReference>
<dbReference type="Gene3D" id="3.10.10.10">
    <property type="entry name" value="HIV Type 1 Reverse Transcriptase, subunit A, domain 1"/>
    <property type="match status" value="1"/>
</dbReference>
<dbReference type="FunFam" id="3.30.70.270:FF:000003">
    <property type="entry name" value="Transposon Ty3-G Gag-Pol polyprotein"/>
    <property type="match status" value="1"/>
</dbReference>
<dbReference type="CDD" id="cd01647">
    <property type="entry name" value="RT_LTR"/>
    <property type="match status" value="1"/>
</dbReference>
<dbReference type="InterPro" id="IPR001584">
    <property type="entry name" value="Integrase_cat-core"/>
</dbReference>
<keyword evidence="2" id="KW-0808">Transferase</keyword>
<dbReference type="InterPro" id="IPR050951">
    <property type="entry name" value="Retrovirus_Pol_polyprotein"/>
</dbReference>
<proteinExistence type="predicted"/>
<dbReference type="InterPro" id="IPR036397">
    <property type="entry name" value="RNaseH_sf"/>
</dbReference>
<evidence type="ECO:0000256" key="7">
    <source>
        <dbReference type="ARBA" id="ARBA00022918"/>
    </source>
</evidence>
<dbReference type="FunFam" id="3.10.20.370:FF:000001">
    <property type="entry name" value="Retrovirus-related Pol polyprotein from transposon 17.6-like protein"/>
    <property type="match status" value="1"/>
</dbReference>
<dbReference type="AlphaFoldDB" id="A0A4Y2V2Y7"/>
<dbReference type="CDD" id="cd09274">
    <property type="entry name" value="RNase_HI_RT_Ty3"/>
    <property type="match status" value="1"/>
</dbReference>
<keyword evidence="10" id="KW-1185">Reference proteome</keyword>